<keyword evidence="5 8" id="KW-0812">Transmembrane</keyword>
<dbReference type="InterPro" id="IPR020846">
    <property type="entry name" value="MFS_dom"/>
</dbReference>
<feature type="transmembrane region" description="Helical" evidence="8">
    <location>
        <begin position="73"/>
        <end position="91"/>
    </location>
</feature>
<comment type="subcellular location">
    <subcellularLocation>
        <location evidence="1">Cell inner membrane</location>
        <topology evidence="1">Multi-pass membrane protein</topology>
    </subcellularLocation>
</comment>
<protein>
    <submittedName>
        <fullName evidence="10">PPP family 3-phenylpropionic acid transporter</fullName>
    </submittedName>
</protein>
<keyword evidence="7 8" id="KW-0472">Membrane</keyword>
<keyword evidence="4" id="KW-0997">Cell inner membrane</keyword>
<feature type="transmembrane region" description="Helical" evidence="8">
    <location>
        <begin position="40"/>
        <end position="61"/>
    </location>
</feature>
<accession>A0A4R2KYQ3</accession>
<feature type="transmembrane region" description="Helical" evidence="8">
    <location>
        <begin position="7"/>
        <end position="28"/>
    </location>
</feature>
<dbReference type="InterPro" id="IPR024989">
    <property type="entry name" value="MFS_assoc_dom"/>
</dbReference>
<feature type="transmembrane region" description="Helical" evidence="8">
    <location>
        <begin position="327"/>
        <end position="347"/>
    </location>
</feature>
<sequence length="387" mass="43735">MKNNKRLMRFCTLEFFFWATFATYYPYLIIFLDSKGLDNIQIGTILGINSFIAIFAQPFWGMVSDRMQSIKKVFIILLSIAVILIGSLPFYEGVILLGIIFVVITFFETALAPLLDGWIIMSIQSESEISYGTIRLWGSLGFALMVYIFGQLIEIKGVWILYVGYAFLGIITIFLCSRVNVDDPIASKVTKNLKISRLFKNYDYSAFLVFAMVLFIPHRAAFIFLPRVMDAVGGNKVHLGIALSTMALSEVPIFLFSKKFIYRVKPIYILLFSTIFFILRQILFYIASSPIHIILIQMLQGFSFALFLTGAVYYMDSLAPQELKATAQTVGSAVFIGMSGISGSYGGGWIIENYGIANLYYTGIYISVGITILYSLSMYFRKNKSTW</sequence>
<dbReference type="Gene3D" id="1.20.1250.20">
    <property type="entry name" value="MFS general substrate transporter like domains"/>
    <property type="match status" value="2"/>
</dbReference>
<dbReference type="AlphaFoldDB" id="A0A4R2KYQ3"/>
<dbReference type="EMBL" id="SLWV01000005">
    <property type="protein sequence ID" value="TCO78037.1"/>
    <property type="molecule type" value="Genomic_DNA"/>
</dbReference>
<evidence type="ECO:0000256" key="1">
    <source>
        <dbReference type="ARBA" id="ARBA00004429"/>
    </source>
</evidence>
<comment type="caution">
    <text evidence="10">The sequence shown here is derived from an EMBL/GenBank/DDBJ whole genome shotgun (WGS) entry which is preliminary data.</text>
</comment>
<evidence type="ECO:0000256" key="5">
    <source>
        <dbReference type="ARBA" id="ARBA00022692"/>
    </source>
</evidence>
<organism evidence="10 11">
    <name type="scientific">Marinisporobacter balticus</name>
    <dbReference type="NCBI Taxonomy" id="2018667"/>
    <lineage>
        <taxon>Bacteria</taxon>
        <taxon>Bacillati</taxon>
        <taxon>Bacillota</taxon>
        <taxon>Clostridia</taxon>
        <taxon>Peptostreptococcales</taxon>
        <taxon>Thermotaleaceae</taxon>
        <taxon>Marinisporobacter</taxon>
    </lineage>
</organism>
<feature type="transmembrane region" description="Helical" evidence="8">
    <location>
        <begin position="359"/>
        <end position="380"/>
    </location>
</feature>
<dbReference type="SUPFAM" id="SSF103473">
    <property type="entry name" value="MFS general substrate transporter"/>
    <property type="match status" value="1"/>
</dbReference>
<feature type="transmembrane region" description="Helical" evidence="8">
    <location>
        <begin position="268"/>
        <end position="287"/>
    </location>
</feature>
<proteinExistence type="predicted"/>
<gene>
    <name evidence="10" type="ORF">EV214_105136</name>
</gene>
<feature type="domain" description="Major facilitator superfamily (MFS) profile" evidence="9">
    <location>
        <begin position="189"/>
        <end position="387"/>
    </location>
</feature>
<evidence type="ECO:0000256" key="4">
    <source>
        <dbReference type="ARBA" id="ARBA00022519"/>
    </source>
</evidence>
<dbReference type="PANTHER" id="PTHR23522:SF10">
    <property type="entry name" value="3-PHENYLPROPIONIC ACID TRANSPORTER-RELATED"/>
    <property type="match status" value="1"/>
</dbReference>
<feature type="transmembrane region" description="Helical" evidence="8">
    <location>
        <begin position="237"/>
        <end position="256"/>
    </location>
</feature>
<evidence type="ECO:0000256" key="6">
    <source>
        <dbReference type="ARBA" id="ARBA00022989"/>
    </source>
</evidence>
<keyword evidence="6 8" id="KW-1133">Transmembrane helix</keyword>
<keyword evidence="3" id="KW-1003">Cell membrane</keyword>
<feature type="transmembrane region" description="Helical" evidence="8">
    <location>
        <begin position="133"/>
        <end position="153"/>
    </location>
</feature>
<dbReference type="PROSITE" id="PS50850">
    <property type="entry name" value="MFS"/>
    <property type="match status" value="1"/>
</dbReference>
<evidence type="ECO:0000259" key="9">
    <source>
        <dbReference type="PROSITE" id="PS50850"/>
    </source>
</evidence>
<dbReference type="RefSeq" id="WP_132243716.1">
    <property type="nucleotide sequence ID" value="NZ_SLWV01000005.1"/>
</dbReference>
<dbReference type="GO" id="GO:0030395">
    <property type="term" value="F:lactose binding"/>
    <property type="evidence" value="ECO:0007669"/>
    <property type="project" value="TreeGrafter"/>
</dbReference>
<keyword evidence="2" id="KW-0813">Transport</keyword>
<feature type="transmembrane region" description="Helical" evidence="8">
    <location>
        <begin position="202"/>
        <end position="225"/>
    </location>
</feature>
<dbReference type="PANTHER" id="PTHR23522">
    <property type="entry name" value="BLL5896 PROTEIN"/>
    <property type="match status" value="1"/>
</dbReference>
<evidence type="ECO:0000256" key="3">
    <source>
        <dbReference type="ARBA" id="ARBA00022475"/>
    </source>
</evidence>
<evidence type="ECO:0000256" key="2">
    <source>
        <dbReference type="ARBA" id="ARBA00022448"/>
    </source>
</evidence>
<dbReference type="GO" id="GO:0015528">
    <property type="term" value="F:lactose:proton symporter activity"/>
    <property type="evidence" value="ECO:0007669"/>
    <property type="project" value="TreeGrafter"/>
</dbReference>
<dbReference type="OrthoDB" id="65739at2"/>
<evidence type="ECO:0000256" key="7">
    <source>
        <dbReference type="ARBA" id="ARBA00023136"/>
    </source>
</evidence>
<reference evidence="10 11" key="1">
    <citation type="submission" date="2019-03" db="EMBL/GenBank/DDBJ databases">
        <title>Genomic Encyclopedia of Type Strains, Phase IV (KMG-IV): sequencing the most valuable type-strain genomes for metagenomic binning, comparative biology and taxonomic classification.</title>
        <authorList>
            <person name="Goeker M."/>
        </authorList>
    </citation>
    <scope>NUCLEOTIDE SEQUENCE [LARGE SCALE GENOMIC DNA]</scope>
    <source>
        <strain evidence="10 11">DSM 102940</strain>
    </source>
</reference>
<dbReference type="Pfam" id="PF12832">
    <property type="entry name" value="MFS_1_like"/>
    <property type="match status" value="1"/>
</dbReference>
<dbReference type="Proteomes" id="UP000294919">
    <property type="component" value="Unassembled WGS sequence"/>
</dbReference>
<evidence type="ECO:0000313" key="10">
    <source>
        <dbReference type="EMBL" id="TCO78037.1"/>
    </source>
</evidence>
<feature type="transmembrane region" description="Helical" evidence="8">
    <location>
        <begin position="97"/>
        <end position="121"/>
    </location>
</feature>
<evidence type="ECO:0000313" key="11">
    <source>
        <dbReference type="Proteomes" id="UP000294919"/>
    </source>
</evidence>
<dbReference type="GO" id="GO:0005886">
    <property type="term" value="C:plasma membrane"/>
    <property type="evidence" value="ECO:0007669"/>
    <property type="project" value="UniProtKB-SubCell"/>
</dbReference>
<feature type="transmembrane region" description="Helical" evidence="8">
    <location>
        <begin position="159"/>
        <end position="181"/>
    </location>
</feature>
<name>A0A4R2KYQ3_9FIRM</name>
<keyword evidence="11" id="KW-1185">Reference proteome</keyword>
<evidence type="ECO:0000256" key="8">
    <source>
        <dbReference type="SAM" id="Phobius"/>
    </source>
</evidence>
<feature type="transmembrane region" description="Helical" evidence="8">
    <location>
        <begin position="293"/>
        <end position="315"/>
    </location>
</feature>
<dbReference type="InterPro" id="IPR036259">
    <property type="entry name" value="MFS_trans_sf"/>
</dbReference>